<evidence type="ECO:0000256" key="3">
    <source>
        <dbReference type="ARBA" id="ARBA00022801"/>
    </source>
</evidence>
<evidence type="ECO:0000256" key="1">
    <source>
        <dbReference type="ARBA" id="ARBA00001947"/>
    </source>
</evidence>
<feature type="domain" description="Peptidase M20 dimerisation" evidence="5">
    <location>
        <begin position="169"/>
        <end position="261"/>
    </location>
</feature>
<dbReference type="AlphaFoldDB" id="A0A9X3S3P9"/>
<gene>
    <name evidence="6" type="ORF">OM076_05700</name>
</gene>
<dbReference type="EMBL" id="JAPDOD010000003">
    <property type="protein sequence ID" value="MDA0159748.1"/>
    <property type="molecule type" value="Genomic_DNA"/>
</dbReference>
<sequence length="363" mass="36962">MRSAMDAMELVGALVAIDSVNPSLVEGGAGEGEIAAFVASWATAAGLEVQRFEGARPSVVVRAPGSGGGRSLLLCGHLDTVGVEGMTDPFVPRVDGDRLFGRGAYDMKAGLAACLLACREALGHRLRGDVIVAAVADEEHASLGVQEVLASVRADAAIVTEPTHGEIVVAHKGFVWSELTVHGRAAHGSRPDLGVDAIVAAAPVLTRLGELDAALGTATHPLLGRGSVHASLISGGDELSTYPARCVLSLERRTLPGETSLDAEIAGLLAGVDGSSRTLLVREPFAVSPDAEIVSLVRAASGGAPLVGAPYWTDAAFIAAAGIPTLLYGPGGEGAHAVEEWVSLADTEAVTRVLVDVAAKLCA</sequence>
<dbReference type="InterPro" id="IPR011650">
    <property type="entry name" value="Peptidase_M20_dimer"/>
</dbReference>
<dbReference type="InterPro" id="IPR050072">
    <property type="entry name" value="Peptidase_M20A"/>
</dbReference>
<dbReference type="PROSITE" id="PS00758">
    <property type="entry name" value="ARGE_DAPE_CPG2_1"/>
    <property type="match status" value="1"/>
</dbReference>
<dbReference type="InterPro" id="IPR002933">
    <property type="entry name" value="Peptidase_M20"/>
</dbReference>
<comment type="cofactor">
    <cofactor evidence="1">
        <name>Zn(2+)</name>
        <dbReference type="ChEBI" id="CHEBI:29105"/>
    </cofactor>
</comment>
<keyword evidence="7" id="KW-1185">Reference proteome</keyword>
<keyword evidence="2" id="KW-0479">Metal-binding</keyword>
<organism evidence="6 7">
    <name type="scientific">Solirubrobacter ginsenosidimutans</name>
    <dbReference type="NCBI Taxonomy" id="490573"/>
    <lineage>
        <taxon>Bacteria</taxon>
        <taxon>Bacillati</taxon>
        <taxon>Actinomycetota</taxon>
        <taxon>Thermoleophilia</taxon>
        <taxon>Solirubrobacterales</taxon>
        <taxon>Solirubrobacteraceae</taxon>
        <taxon>Solirubrobacter</taxon>
    </lineage>
</organism>
<dbReference type="SUPFAM" id="SSF53187">
    <property type="entry name" value="Zn-dependent exopeptidases"/>
    <property type="match status" value="1"/>
</dbReference>
<dbReference type="Pfam" id="PF07687">
    <property type="entry name" value="M20_dimer"/>
    <property type="match status" value="1"/>
</dbReference>
<dbReference type="PANTHER" id="PTHR43808">
    <property type="entry name" value="ACETYLORNITHINE DEACETYLASE"/>
    <property type="match status" value="1"/>
</dbReference>
<dbReference type="Gene3D" id="3.40.630.10">
    <property type="entry name" value="Zn peptidases"/>
    <property type="match status" value="1"/>
</dbReference>
<dbReference type="Gene3D" id="3.30.70.360">
    <property type="match status" value="1"/>
</dbReference>
<evidence type="ECO:0000256" key="2">
    <source>
        <dbReference type="ARBA" id="ARBA00022723"/>
    </source>
</evidence>
<evidence type="ECO:0000313" key="7">
    <source>
        <dbReference type="Proteomes" id="UP001149140"/>
    </source>
</evidence>
<dbReference type="PANTHER" id="PTHR43808:SF25">
    <property type="entry name" value="PEPTIDASE M20 DIMERISATION DOMAIN-CONTAINING PROTEIN"/>
    <property type="match status" value="1"/>
</dbReference>
<dbReference type="GO" id="GO:0016787">
    <property type="term" value="F:hydrolase activity"/>
    <property type="evidence" value="ECO:0007669"/>
    <property type="project" value="UniProtKB-KW"/>
</dbReference>
<keyword evidence="3" id="KW-0378">Hydrolase</keyword>
<dbReference type="Pfam" id="PF01546">
    <property type="entry name" value="Peptidase_M20"/>
    <property type="match status" value="1"/>
</dbReference>
<protein>
    <submittedName>
        <fullName evidence="6">M20/M25/M40 family metallo-hydrolase</fullName>
    </submittedName>
</protein>
<comment type="caution">
    <text evidence="6">The sequence shown here is derived from an EMBL/GenBank/DDBJ whole genome shotgun (WGS) entry which is preliminary data.</text>
</comment>
<dbReference type="GO" id="GO:0046872">
    <property type="term" value="F:metal ion binding"/>
    <property type="evidence" value="ECO:0007669"/>
    <property type="project" value="UniProtKB-KW"/>
</dbReference>
<evidence type="ECO:0000256" key="4">
    <source>
        <dbReference type="ARBA" id="ARBA00022833"/>
    </source>
</evidence>
<dbReference type="Proteomes" id="UP001149140">
    <property type="component" value="Unassembled WGS sequence"/>
</dbReference>
<name>A0A9X3S3P9_9ACTN</name>
<reference evidence="6" key="1">
    <citation type="submission" date="2022-10" db="EMBL/GenBank/DDBJ databases">
        <title>The WGS of Solirubrobacter ginsenosidimutans DSM 21036.</title>
        <authorList>
            <person name="Jiang Z."/>
        </authorList>
    </citation>
    <scope>NUCLEOTIDE SEQUENCE</scope>
    <source>
        <strain evidence="6">DSM 21036</strain>
    </source>
</reference>
<proteinExistence type="predicted"/>
<dbReference type="InterPro" id="IPR001261">
    <property type="entry name" value="ArgE/DapE_CS"/>
</dbReference>
<keyword evidence="4" id="KW-0862">Zinc</keyword>
<dbReference type="InterPro" id="IPR036264">
    <property type="entry name" value="Bact_exopeptidase_dim_dom"/>
</dbReference>
<evidence type="ECO:0000259" key="5">
    <source>
        <dbReference type="Pfam" id="PF07687"/>
    </source>
</evidence>
<accession>A0A9X3S3P9</accession>
<dbReference type="RefSeq" id="WP_270038518.1">
    <property type="nucleotide sequence ID" value="NZ_JAPDOD010000003.1"/>
</dbReference>
<dbReference type="SUPFAM" id="SSF55031">
    <property type="entry name" value="Bacterial exopeptidase dimerisation domain"/>
    <property type="match status" value="1"/>
</dbReference>
<evidence type="ECO:0000313" key="6">
    <source>
        <dbReference type="EMBL" id="MDA0159748.1"/>
    </source>
</evidence>